<dbReference type="AlphaFoldDB" id="A0A0F9JQH7"/>
<dbReference type="EMBL" id="LAZR01009556">
    <property type="protein sequence ID" value="KKM71913.1"/>
    <property type="molecule type" value="Genomic_DNA"/>
</dbReference>
<name>A0A0F9JQH7_9ZZZZ</name>
<organism evidence="1">
    <name type="scientific">marine sediment metagenome</name>
    <dbReference type="NCBI Taxonomy" id="412755"/>
    <lineage>
        <taxon>unclassified sequences</taxon>
        <taxon>metagenomes</taxon>
        <taxon>ecological metagenomes</taxon>
    </lineage>
</organism>
<accession>A0A0F9JQH7</accession>
<proteinExistence type="predicted"/>
<comment type="caution">
    <text evidence="1">The sequence shown here is derived from an EMBL/GenBank/DDBJ whole genome shotgun (WGS) entry which is preliminary data.</text>
</comment>
<sequence>SLIYTVYPLDEKDSVSVSGDKILIHLVLLEVLSHNIGTSYYFII</sequence>
<feature type="non-terminal residue" evidence="1">
    <location>
        <position position="1"/>
    </location>
</feature>
<protein>
    <submittedName>
        <fullName evidence="1">Uncharacterized protein</fullName>
    </submittedName>
</protein>
<evidence type="ECO:0000313" key="1">
    <source>
        <dbReference type="EMBL" id="KKM71913.1"/>
    </source>
</evidence>
<reference evidence="1" key="1">
    <citation type="journal article" date="2015" name="Nature">
        <title>Complex archaea that bridge the gap between prokaryotes and eukaryotes.</title>
        <authorList>
            <person name="Spang A."/>
            <person name="Saw J.H."/>
            <person name="Jorgensen S.L."/>
            <person name="Zaremba-Niedzwiedzka K."/>
            <person name="Martijn J."/>
            <person name="Lind A.E."/>
            <person name="van Eijk R."/>
            <person name="Schleper C."/>
            <person name="Guy L."/>
            <person name="Ettema T.J."/>
        </authorList>
    </citation>
    <scope>NUCLEOTIDE SEQUENCE</scope>
</reference>
<gene>
    <name evidence="1" type="ORF">LCGC14_1425730</name>
</gene>